<dbReference type="InterPro" id="IPR013024">
    <property type="entry name" value="GGCT-like"/>
</dbReference>
<dbReference type="InterPro" id="IPR009288">
    <property type="entry name" value="AIG2-like_dom"/>
</dbReference>
<accession>A0AA48KAH1</accession>
<dbReference type="Proteomes" id="UP001228113">
    <property type="component" value="Chromosome"/>
</dbReference>
<reference evidence="2" key="1">
    <citation type="journal article" date="2023" name="Int. J. Syst. Evol. Microbiol.">
        <title>Mesoterricola silvestris gen. nov., sp. nov., Mesoterricola sediminis sp. nov., Geothrix oryzae sp. nov., Geothrix edaphica sp. nov., Geothrix rubra sp. nov., and Geothrix limicola sp. nov., six novel members of Acidobacteriota isolated from soils.</title>
        <authorList>
            <person name="Itoh H."/>
            <person name="Sugisawa Y."/>
            <person name="Mise K."/>
            <person name="Xu Z."/>
            <person name="Kuniyasu M."/>
            <person name="Ushijima N."/>
            <person name="Kawano K."/>
            <person name="Kobayashi E."/>
            <person name="Shiratori Y."/>
            <person name="Masuda Y."/>
            <person name="Senoo K."/>
        </authorList>
    </citation>
    <scope>NUCLEOTIDE SEQUENCE</scope>
    <source>
        <strain evidence="2">W786</strain>
    </source>
</reference>
<gene>
    <name evidence="2" type="ORF">METESE_00070</name>
</gene>
<proteinExistence type="predicted"/>
<dbReference type="Pfam" id="PF06094">
    <property type="entry name" value="GGACT"/>
    <property type="match status" value="1"/>
</dbReference>
<protein>
    <submittedName>
        <fullName evidence="2">Gamma-glutamylcyclotransferase</fullName>
    </submittedName>
</protein>
<evidence type="ECO:0000313" key="2">
    <source>
        <dbReference type="EMBL" id="BDU75049.1"/>
    </source>
</evidence>
<keyword evidence="3" id="KW-1185">Reference proteome</keyword>
<dbReference type="SUPFAM" id="SSF110857">
    <property type="entry name" value="Gamma-glutamyl cyclotransferase-like"/>
    <property type="match status" value="1"/>
</dbReference>
<dbReference type="CDD" id="cd06661">
    <property type="entry name" value="GGCT_like"/>
    <property type="match status" value="1"/>
</dbReference>
<sequence length="148" mass="15992">MEPDGLFVYGTLREGGRHHRWLLRTHPEGTIGAFAPGRLFHLPAHGYPALVPGEDPGGDPPGPGWVRGVFVGYEDADALASAVADLDPLEGADTGLFERIALPVVLDSGHRYAAWAYVFPADRLPRLEREAVELPSGDWKAYLGPGEI</sequence>
<feature type="domain" description="Gamma-glutamylcyclotransferase AIG2-like" evidence="1">
    <location>
        <begin position="6"/>
        <end position="140"/>
    </location>
</feature>
<evidence type="ECO:0000259" key="1">
    <source>
        <dbReference type="Pfam" id="PF06094"/>
    </source>
</evidence>
<dbReference type="InterPro" id="IPR036568">
    <property type="entry name" value="GGCT-like_sf"/>
</dbReference>
<evidence type="ECO:0000313" key="3">
    <source>
        <dbReference type="Proteomes" id="UP001228113"/>
    </source>
</evidence>
<organism evidence="2 3">
    <name type="scientific">Mesoterricola sediminis</name>
    <dbReference type="NCBI Taxonomy" id="2927980"/>
    <lineage>
        <taxon>Bacteria</taxon>
        <taxon>Pseudomonadati</taxon>
        <taxon>Acidobacteriota</taxon>
        <taxon>Holophagae</taxon>
        <taxon>Holophagales</taxon>
        <taxon>Holophagaceae</taxon>
        <taxon>Mesoterricola</taxon>
    </lineage>
</organism>
<name>A0AA48KAH1_9BACT</name>
<dbReference type="AlphaFoldDB" id="A0AA48KAH1"/>
<dbReference type="Gene3D" id="3.10.490.10">
    <property type="entry name" value="Gamma-glutamyl cyclotransferase-like"/>
    <property type="match status" value="1"/>
</dbReference>
<dbReference type="RefSeq" id="WP_243332344.1">
    <property type="nucleotide sequence ID" value="NZ_AP027081.1"/>
</dbReference>
<dbReference type="KEGG" id="msea:METESE_00070"/>
<dbReference type="EMBL" id="AP027081">
    <property type="protein sequence ID" value="BDU75049.1"/>
    <property type="molecule type" value="Genomic_DNA"/>
</dbReference>